<evidence type="ECO:0000313" key="2">
    <source>
        <dbReference type="EMBL" id="XDV69336.1"/>
    </source>
</evidence>
<name>A0AB39YK60_9ACTN</name>
<dbReference type="EMBL" id="CP165728">
    <property type="protein sequence ID" value="XDV69336.1"/>
    <property type="molecule type" value="Genomic_DNA"/>
</dbReference>
<gene>
    <name evidence="2" type="ORF">AB5J51_41120</name>
</gene>
<dbReference type="RefSeq" id="WP_136226492.1">
    <property type="nucleotide sequence ID" value="NZ_CP165728.1"/>
</dbReference>
<dbReference type="InterPro" id="IPR058799">
    <property type="entry name" value="CgnE_B"/>
</dbReference>
<accession>A0AB39YK60</accession>
<dbReference type="SUPFAM" id="SSF144052">
    <property type="entry name" value="Thermophilic metalloprotease-like"/>
    <property type="match status" value="1"/>
</dbReference>
<feature type="domain" description="Crocagin biosynthetic protein CgnE/B" evidence="1">
    <location>
        <begin position="109"/>
        <end position="332"/>
    </location>
</feature>
<evidence type="ECO:0000259" key="1">
    <source>
        <dbReference type="Pfam" id="PF26231"/>
    </source>
</evidence>
<protein>
    <recommendedName>
        <fullName evidence="1">Crocagin biosynthetic protein CgnE/B domain-containing protein</fullName>
    </recommendedName>
</protein>
<proteinExistence type="predicted"/>
<sequence length="360" mass="39084">MNTAQPVPISPEQFRKVFGGDLADVFLLVTSPGVRSALTVETGTVPVQEFTWTGPDSRAGLIAEMAAIRASGRRASVLWIADDEFVHFDDEDLVGMAMGAFSSFSVPFSVESLRNNIRVVAEVDYERELGIEEEFLTLLDQADDMLFLGREFGTEAVFQHQLSEHWFSLHGPLLPGQQVVLPTGELSSLVNASGEFELHTHFTLNGEITLQGAPIVHRGGHETSLAETEQVYRDLAGMIDQPAIITLAEGRITAVRPAVAGRAEFATNLEKLLAKDDRYAKLHEMGFGTNASCAPLIPGNHFANERHPGVHLGLGLGTFTQFHIDLMSTAIDVVMRGVDGRDVELFPALGLAPARILTGV</sequence>
<reference evidence="2" key="1">
    <citation type="submission" date="2024-08" db="EMBL/GenBank/DDBJ databases">
        <authorList>
            <person name="Yu S.T."/>
        </authorList>
    </citation>
    <scope>NUCLEOTIDE SEQUENCE</scope>
    <source>
        <strain evidence="2">R33</strain>
        <plasmid evidence="2">unnamed1</plasmid>
    </source>
</reference>
<organism evidence="2">
    <name type="scientific">Streptomyces sp. R33</name>
    <dbReference type="NCBI Taxonomy" id="3238629"/>
    <lineage>
        <taxon>Bacteria</taxon>
        <taxon>Bacillati</taxon>
        <taxon>Actinomycetota</taxon>
        <taxon>Actinomycetes</taxon>
        <taxon>Kitasatosporales</taxon>
        <taxon>Streptomycetaceae</taxon>
        <taxon>Streptomyces</taxon>
    </lineage>
</organism>
<dbReference type="Pfam" id="PF26231">
    <property type="entry name" value="CgnE_B"/>
    <property type="match status" value="1"/>
</dbReference>
<keyword evidence="2" id="KW-0614">Plasmid</keyword>
<geneLocation type="plasmid" evidence="2">
    <name>unnamed1</name>
</geneLocation>
<dbReference type="AlphaFoldDB" id="A0AB39YK60"/>